<keyword evidence="3" id="KW-0173">Coenzyme A biosynthesis</keyword>
<dbReference type="InterPro" id="IPR043129">
    <property type="entry name" value="ATPase_NBD"/>
</dbReference>
<dbReference type="GO" id="GO:0004594">
    <property type="term" value="F:pantothenate kinase activity"/>
    <property type="evidence" value="ECO:0007669"/>
    <property type="project" value="TreeGrafter"/>
</dbReference>
<accession>A0A9N9F1R6</accession>
<name>A0A9N9F1R6_9GLOM</name>
<dbReference type="Gene3D" id="3.30.420.40">
    <property type="match status" value="1"/>
</dbReference>
<dbReference type="GO" id="GO:0005634">
    <property type="term" value="C:nucleus"/>
    <property type="evidence" value="ECO:0007669"/>
    <property type="project" value="TreeGrafter"/>
</dbReference>
<protein>
    <submittedName>
        <fullName evidence="5">9426_t:CDS:1</fullName>
    </submittedName>
</protein>
<sequence>METTKENLPEAAADVSSTLISQEDTPFPPQKLDLEFPNQTEYLSHIGVDIGGSLAKLVFFSVNSNSSSSKVEKEEKEEKGEKEEKEEKREKEEKEKKGGNLNFVKFSTDNIDECIEFIRKLVAERRSRNCNNDKSHDDNQNEKSYKILVNATGGGAHKYHEKFINNLEGIKFEKKDEMDCLTSGLNFLITRIPNEVFTYNGGQSPMICYELKPDIIYPYMEACEYWNRRKVVIIIIVVIRYKKLQSEIIRKGIIYFLNSILKVTGPNQFERISGSSVGGGTYWGLASLLTGAKSFEEMLELSKSGDNTKVDLTVGDIYGGDYTKRSLKSSVIASSMAKPFRKNEHQELNLSNIRKEDISQSLLLMISNNIGQIAYLNAQVHGLNRLYFGGGYIQRSLITMNTLSNAIKFWSQGTMKAFFLRHDGYLGAVGAFVDGSDNLEGLY</sequence>
<dbReference type="SUPFAM" id="SSF53067">
    <property type="entry name" value="Actin-like ATPase domain"/>
    <property type="match status" value="2"/>
</dbReference>
<feature type="region of interest" description="Disordered" evidence="4">
    <location>
        <begin position="68"/>
        <end position="97"/>
    </location>
</feature>
<dbReference type="Pfam" id="PF03630">
    <property type="entry name" value="Fumble"/>
    <property type="match status" value="2"/>
</dbReference>
<comment type="caution">
    <text evidence="5">The sequence shown here is derived from an EMBL/GenBank/DDBJ whole genome shotgun (WGS) entry which is preliminary data.</text>
</comment>
<organism evidence="5 6">
    <name type="scientific">Ambispora leptoticha</name>
    <dbReference type="NCBI Taxonomy" id="144679"/>
    <lineage>
        <taxon>Eukaryota</taxon>
        <taxon>Fungi</taxon>
        <taxon>Fungi incertae sedis</taxon>
        <taxon>Mucoromycota</taxon>
        <taxon>Glomeromycotina</taxon>
        <taxon>Glomeromycetes</taxon>
        <taxon>Archaeosporales</taxon>
        <taxon>Ambisporaceae</taxon>
        <taxon>Ambispora</taxon>
    </lineage>
</organism>
<dbReference type="AlphaFoldDB" id="A0A9N9F1R6"/>
<evidence type="ECO:0000256" key="4">
    <source>
        <dbReference type="SAM" id="MobiDB-lite"/>
    </source>
</evidence>
<dbReference type="GO" id="GO:0005829">
    <property type="term" value="C:cytosol"/>
    <property type="evidence" value="ECO:0007669"/>
    <property type="project" value="TreeGrafter"/>
</dbReference>
<feature type="compositionally biased region" description="Polar residues" evidence="4">
    <location>
        <begin position="15"/>
        <end position="24"/>
    </location>
</feature>
<dbReference type="InterPro" id="IPR004567">
    <property type="entry name" value="Type_II_PanK"/>
</dbReference>
<evidence type="ECO:0000256" key="1">
    <source>
        <dbReference type="ARBA" id="ARBA00022741"/>
    </source>
</evidence>
<keyword evidence="1" id="KW-0547">Nucleotide-binding</keyword>
<dbReference type="PANTHER" id="PTHR12280:SF20">
    <property type="entry name" value="4'-PHOSPHOPANTETHEINE PHOSPHATASE"/>
    <property type="match status" value="1"/>
</dbReference>
<gene>
    <name evidence="5" type="ORF">ALEPTO_LOCUS3554</name>
</gene>
<reference evidence="5" key="1">
    <citation type="submission" date="2021-06" db="EMBL/GenBank/DDBJ databases">
        <authorList>
            <person name="Kallberg Y."/>
            <person name="Tangrot J."/>
            <person name="Rosling A."/>
        </authorList>
    </citation>
    <scope>NUCLEOTIDE SEQUENCE</scope>
    <source>
        <strain evidence="5">FL130A</strain>
    </source>
</reference>
<dbReference type="OrthoDB" id="498611at2759"/>
<feature type="region of interest" description="Disordered" evidence="4">
    <location>
        <begin position="1"/>
        <end position="29"/>
    </location>
</feature>
<dbReference type="CDD" id="cd24123">
    <property type="entry name" value="ASKHA_NBD_PanK-II_Pank4"/>
    <property type="match status" value="1"/>
</dbReference>
<evidence type="ECO:0000313" key="6">
    <source>
        <dbReference type="Proteomes" id="UP000789508"/>
    </source>
</evidence>
<keyword evidence="2" id="KW-0067">ATP-binding</keyword>
<proteinExistence type="predicted"/>
<dbReference type="GO" id="GO:0005524">
    <property type="term" value="F:ATP binding"/>
    <property type="evidence" value="ECO:0007669"/>
    <property type="project" value="UniProtKB-KW"/>
</dbReference>
<dbReference type="PANTHER" id="PTHR12280">
    <property type="entry name" value="PANTOTHENATE KINASE"/>
    <property type="match status" value="1"/>
</dbReference>
<evidence type="ECO:0000256" key="2">
    <source>
        <dbReference type="ARBA" id="ARBA00022840"/>
    </source>
</evidence>
<evidence type="ECO:0000256" key="3">
    <source>
        <dbReference type="ARBA" id="ARBA00022993"/>
    </source>
</evidence>
<dbReference type="EMBL" id="CAJVPS010000673">
    <property type="protein sequence ID" value="CAG8502464.1"/>
    <property type="molecule type" value="Genomic_DNA"/>
</dbReference>
<keyword evidence="6" id="KW-1185">Reference proteome</keyword>
<dbReference type="Proteomes" id="UP000789508">
    <property type="component" value="Unassembled WGS sequence"/>
</dbReference>
<dbReference type="GO" id="GO:0015937">
    <property type="term" value="P:coenzyme A biosynthetic process"/>
    <property type="evidence" value="ECO:0007669"/>
    <property type="project" value="UniProtKB-KW"/>
</dbReference>
<evidence type="ECO:0000313" key="5">
    <source>
        <dbReference type="EMBL" id="CAG8502464.1"/>
    </source>
</evidence>
<feature type="compositionally biased region" description="Basic and acidic residues" evidence="4">
    <location>
        <begin position="70"/>
        <end position="97"/>
    </location>
</feature>
<dbReference type="Gene3D" id="3.30.420.510">
    <property type="match status" value="1"/>
</dbReference>